<feature type="compositionally biased region" description="Basic and acidic residues" evidence="1">
    <location>
        <begin position="1"/>
        <end position="10"/>
    </location>
</feature>
<dbReference type="AlphaFoldDB" id="A0A6S6WMC5"/>
<dbReference type="Proteomes" id="UP000481517">
    <property type="component" value="Unassembled WGS sequence"/>
</dbReference>
<protein>
    <submittedName>
        <fullName evidence="3">Uncharacterized protein</fullName>
    </submittedName>
</protein>
<keyword evidence="4" id="KW-1185">Reference proteome</keyword>
<organism evidence="3 4">
    <name type="scientific">Pseudidiomarina piscicola</name>
    <dbReference type="NCBI Taxonomy" id="2614830"/>
    <lineage>
        <taxon>Bacteria</taxon>
        <taxon>Pseudomonadati</taxon>
        <taxon>Pseudomonadota</taxon>
        <taxon>Gammaproteobacteria</taxon>
        <taxon>Alteromonadales</taxon>
        <taxon>Idiomarinaceae</taxon>
        <taxon>Pseudidiomarina</taxon>
    </lineage>
</organism>
<evidence type="ECO:0000256" key="1">
    <source>
        <dbReference type="SAM" id="MobiDB-lite"/>
    </source>
</evidence>
<proteinExistence type="predicted"/>
<feature type="region of interest" description="Disordered" evidence="1">
    <location>
        <begin position="1"/>
        <end position="26"/>
    </location>
</feature>
<keyword evidence="2" id="KW-0812">Transmembrane</keyword>
<feature type="transmembrane region" description="Helical" evidence="2">
    <location>
        <begin position="48"/>
        <end position="69"/>
    </location>
</feature>
<evidence type="ECO:0000256" key="2">
    <source>
        <dbReference type="SAM" id="Phobius"/>
    </source>
</evidence>
<accession>A0A6S6WMC5</accession>
<keyword evidence="2" id="KW-1133">Transmembrane helix</keyword>
<name>A0A6S6WMC5_9GAMM</name>
<gene>
    <name evidence="3" type="ORF">PSI9734_02329</name>
</gene>
<dbReference type="RefSeq" id="WP_173921278.1">
    <property type="nucleotide sequence ID" value="NZ_CADCXY010000008.1"/>
</dbReference>
<reference evidence="3 4" key="1">
    <citation type="submission" date="2020-02" db="EMBL/GenBank/DDBJ databases">
        <authorList>
            <person name="Rodrigo-Torres L."/>
            <person name="Arahal R. D."/>
            <person name="Lucena T."/>
        </authorList>
    </citation>
    <scope>NUCLEOTIDE SEQUENCE [LARGE SCALE GENOMIC DNA]</scope>
    <source>
        <strain evidence="3 4">CECT 9734</strain>
    </source>
</reference>
<dbReference type="EMBL" id="CADCXY010000008">
    <property type="protein sequence ID" value="CAB0151975.1"/>
    <property type="molecule type" value="Genomic_DNA"/>
</dbReference>
<evidence type="ECO:0000313" key="3">
    <source>
        <dbReference type="EMBL" id="CAB0151975.1"/>
    </source>
</evidence>
<sequence length="169" mass="19568">MTAESKKLDQLIEQARQGKQSPQPERDLWGGIEQALVRSSRRPLQGFGWLWASAACMVLVVAGLTFNGLQQTEQAGVSQTQLLLTMLNQQHQQQRQLVLTHYQQVGWDGRSEFVKHELEQIRASIDEVSEQLMQEPSNQQLWQLLQWLYQKELELLESQFKETNPLQQV</sequence>
<evidence type="ECO:0000313" key="4">
    <source>
        <dbReference type="Proteomes" id="UP000481517"/>
    </source>
</evidence>
<keyword evidence="2" id="KW-0472">Membrane</keyword>